<dbReference type="OrthoDB" id="3045089at2759"/>
<feature type="non-terminal residue" evidence="2">
    <location>
        <position position="310"/>
    </location>
</feature>
<dbReference type="PANTHER" id="PTHR38886">
    <property type="entry name" value="SESA DOMAIN-CONTAINING PROTEIN"/>
    <property type="match status" value="1"/>
</dbReference>
<comment type="caution">
    <text evidence="2">The sequence shown here is derived from an EMBL/GenBank/DDBJ whole genome shotgun (WGS) entry which is preliminary data.</text>
</comment>
<protein>
    <recommendedName>
        <fullName evidence="1">Ubiquitin-like domain-containing protein</fullName>
    </recommendedName>
</protein>
<dbReference type="Pfam" id="PF22893">
    <property type="entry name" value="ULD_2"/>
    <property type="match status" value="1"/>
</dbReference>
<dbReference type="AlphaFoldDB" id="A0A9P4H9D1"/>
<dbReference type="Proteomes" id="UP000799777">
    <property type="component" value="Unassembled WGS sequence"/>
</dbReference>
<accession>A0A9P4H9D1</accession>
<reference evidence="2" key="1">
    <citation type="journal article" date="2020" name="Stud. Mycol.">
        <title>101 Dothideomycetes genomes: a test case for predicting lifestyles and emergence of pathogens.</title>
        <authorList>
            <person name="Haridas S."/>
            <person name="Albert R."/>
            <person name="Binder M."/>
            <person name="Bloem J."/>
            <person name="Labutti K."/>
            <person name="Salamov A."/>
            <person name="Andreopoulos B."/>
            <person name="Baker S."/>
            <person name="Barry K."/>
            <person name="Bills G."/>
            <person name="Bluhm B."/>
            <person name="Cannon C."/>
            <person name="Castanera R."/>
            <person name="Culley D."/>
            <person name="Daum C."/>
            <person name="Ezra D."/>
            <person name="Gonzalez J."/>
            <person name="Henrissat B."/>
            <person name="Kuo A."/>
            <person name="Liang C."/>
            <person name="Lipzen A."/>
            <person name="Lutzoni F."/>
            <person name="Magnuson J."/>
            <person name="Mondo S."/>
            <person name="Nolan M."/>
            <person name="Ohm R."/>
            <person name="Pangilinan J."/>
            <person name="Park H.-J."/>
            <person name="Ramirez L."/>
            <person name="Alfaro M."/>
            <person name="Sun H."/>
            <person name="Tritt A."/>
            <person name="Yoshinaga Y."/>
            <person name="Zwiers L.-H."/>
            <person name="Turgeon B."/>
            <person name="Goodwin S."/>
            <person name="Spatafora J."/>
            <person name="Crous P."/>
            <person name="Grigoriev I."/>
        </authorList>
    </citation>
    <scope>NUCLEOTIDE SEQUENCE</scope>
    <source>
        <strain evidence="2">CBS 110217</strain>
    </source>
</reference>
<keyword evidence="3" id="KW-1185">Reference proteome</keyword>
<dbReference type="EMBL" id="ML978200">
    <property type="protein sequence ID" value="KAF2029450.1"/>
    <property type="molecule type" value="Genomic_DNA"/>
</dbReference>
<name>A0A9P4H9D1_9PLEO</name>
<evidence type="ECO:0000313" key="2">
    <source>
        <dbReference type="EMBL" id="KAF2029450.1"/>
    </source>
</evidence>
<feature type="domain" description="Ubiquitin-like" evidence="1">
    <location>
        <begin position="255"/>
        <end position="307"/>
    </location>
</feature>
<evidence type="ECO:0000259" key="1">
    <source>
        <dbReference type="Pfam" id="PF22893"/>
    </source>
</evidence>
<gene>
    <name evidence="2" type="ORF">EK21DRAFT_28594</name>
</gene>
<organism evidence="2 3">
    <name type="scientific">Setomelanomma holmii</name>
    <dbReference type="NCBI Taxonomy" id="210430"/>
    <lineage>
        <taxon>Eukaryota</taxon>
        <taxon>Fungi</taxon>
        <taxon>Dikarya</taxon>
        <taxon>Ascomycota</taxon>
        <taxon>Pezizomycotina</taxon>
        <taxon>Dothideomycetes</taxon>
        <taxon>Pleosporomycetidae</taxon>
        <taxon>Pleosporales</taxon>
        <taxon>Pleosporineae</taxon>
        <taxon>Phaeosphaeriaceae</taxon>
        <taxon>Setomelanomma</taxon>
    </lineage>
</organism>
<proteinExistence type="predicted"/>
<evidence type="ECO:0000313" key="3">
    <source>
        <dbReference type="Proteomes" id="UP000799777"/>
    </source>
</evidence>
<dbReference type="PANTHER" id="PTHR38886:SF1">
    <property type="entry name" value="NACHT-NTPASE AND P-LOOP NTPASES N-TERMINAL DOMAIN-CONTAINING PROTEIN"/>
    <property type="match status" value="1"/>
</dbReference>
<dbReference type="InterPro" id="IPR054464">
    <property type="entry name" value="ULD_fung"/>
</dbReference>
<sequence length="310" mass="34730">MPITFGAVGDIISVCLLVKDLVEALDKARGSKAEYQSAIRELWILDRALLEIDLLTRTHGNGATPELRSLCETAKKAATRCRGLVSAFLERVKRYKSTFDESERPNPLTNVTMIIRWHLGEKDALEQFRVEIAGTSSSLQMLLATASVTLLEINRKKINDKLDSAVRSKHSSDTANAAVLTDICHRIDMANDGINAGNSLLGKVSDALRLDWLRQLGSELKELMRRAIAMNFATYHAVISIQKALPSRLERGLIEEPFVLEDPIGRIAPVHLQFVTSWDAFDAVLEIRFRSLQGHRKLRQKKYVIQENAT</sequence>